<evidence type="ECO:0000313" key="4">
    <source>
        <dbReference type="EMBL" id="CAF4444458.1"/>
    </source>
</evidence>
<dbReference type="InterPro" id="IPR039885">
    <property type="entry name" value="BTBD10/KCTD20_BTB/POZ"/>
</dbReference>
<evidence type="ECO:0000256" key="2">
    <source>
        <dbReference type="ARBA" id="ARBA00022490"/>
    </source>
</evidence>
<name>A0A820S499_9BILA</name>
<evidence type="ECO:0000259" key="3">
    <source>
        <dbReference type="Pfam" id="PF16017"/>
    </source>
</evidence>
<evidence type="ECO:0000256" key="1">
    <source>
        <dbReference type="ARBA" id="ARBA00004496"/>
    </source>
</evidence>
<dbReference type="PANTHER" id="PTHR21637">
    <property type="entry name" value="BTB/POZ DOMAIN-CONTAINING PROTEIN 10-RELATED"/>
    <property type="match status" value="1"/>
</dbReference>
<evidence type="ECO:0000313" key="5">
    <source>
        <dbReference type="Proteomes" id="UP000663844"/>
    </source>
</evidence>
<dbReference type="Pfam" id="PF16017">
    <property type="entry name" value="BTB_3"/>
    <property type="match status" value="1"/>
</dbReference>
<comment type="caution">
    <text evidence="4">The sequence shown here is derived from an EMBL/GenBank/DDBJ whole genome shotgun (WGS) entry which is preliminary data.</text>
</comment>
<dbReference type="SUPFAM" id="SSF54695">
    <property type="entry name" value="POZ domain"/>
    <property type="match status" value="1"/>
</dbReference>
<gene>
    <name evidence="4" type="ORF">OXD698_LOCUS54015</name>
</gene>
<sequence>HTNTMLGRMFSTSWETSLVANERGEYEIANGISATIFRALLDFYSIGTIRCPPSVSIQDLREACDYFLIPFDQLTIQCQDLCGLLHELSNDGAKKQFEVFLEKNIFPVLVESAQ</sequence>
<organism evidence="4 5">
    <name type="scientific">Adineta steineri</name>
    <dbReference type="NCBI Taxonomy" id="433720"/>
    <lineage>
        <taxon>Eukaryota</taxon>
        <taxon>Metazoa</taxon>
        <taxon>Spiralia</taxon>
        <taxon>Gnathifera</taxon>
        <taxon>Rotifera</taxon>
        <taxon>Eurotatoria</taxon>
        <taxon>Bdelloidea</taxon>
        <taxon>Adinetida</taxon>
        <taxon>Adinetidae</taxon>
        <taxon>Adineta</taxon>
    </lineage>
</organism>
<reference evidence="4" key="1">
    <citation type="submission" date="2021-02" db="EMBL/GenBank/DDBJ databases">
        <authorList>
            <person name="Nowell W R."/>
        </authorList>
    </citation>
    <scope>NUCLEOTIDE SEQUENCE</scope>
</reference>
<dbReference type="Proteomes" id="UP000663844">
    <property type="component" value="Unassembled WGS sequence"/>
</dbReference>
<dbReference type="InterPro" id="IPR039886">
    <property type="entry name" value="BTBD10/KCTD20"/>
</dbReference>
<protein>
    <recommendedName>
        <fullName evidence="3">BTBD10/KCTD20 BTB/POZ domain-containing protein</fullName>
    </recommendedName>
</protein>
<dbReference type="InterPro" id="IPR011333">
    <property type="entry name" value="SKP1/BTB/POZ_sf"/>
</dbReference>
<dbReference type="PANTHER" id="PTHR21637:SF0">
    <property type="entry name" value="AT10158P"/>
    <property type="match status" value="1"/>
</dbReference>
<dbReference type="EMBL" id="CAJOAZ010032038">
    <property type="protein sequence ID" value="CAF4444458.1"/>
    <property type="molecule type" value="Genomic_DNA"/>
</dbReference>
<dbReference type="Gene3D" id="3.30.710.10">
    <property type="entry name" value="Potassium Channel Kv1.1, Chain A"/>
    <property type="match status" value="1"/>
</dbReference>
<feature type="domain" description="BTBD10/KCTD20 BTB/POZ" evidence="3">
    <location>
        <begin position="1"/>
        <end position="85"/>
    </location>
</feature>
<feature type="non-terminal residue" evidence="4">
    <location>
        <position position="114"/>
    </location>
</feature>
<dbReference type="GO" id="GO:0005737">
    <property type="term" value="C:cytoplasm"/>
    <property type="evidence" value="ECO:0007669"/>
    <property type="project" value="UniProtKB-SubCell"/>
</dbReference>
<keyword evidence="2" id="KW-0963">Cytoplasm</keyword>
<comment type="subcellular location">
    <subcellularLocation>
        <location evidence="1">Cytoplasm</location>
    </subcellularLocation>
</comment>
<dbReference type="GO" id="GO:0042327">
    <property type="term" value="P:positive regulation of phosphorylation"/>
    <property type="evidence" value="ECO:0007669"/>
    <property type="project" value="TreeGrafter"/>
</dbReference>
<dbReference type="AlphaFoldDB" id="A0A820S499"/>
<accession>A0A820S499</accession>
<proteinExistence type="predicted"/>
<feature type="non-terminal residue" evidence="4">
    <location>
        <position position="1"/>
    </location>
</feature>